<accession>A0A2P6NRI1</accession>
<dbReference type="AlphaFoldDB" id="A0A2P6NRI1"/>
<name>A0A2P6NRI1_9EUKA</name>
<comment type="caution">
    <text evidence="1">The sequence shown here is derived from an EMBL/GenBank/DDBJ whole genome shotgun (WGS) entry which is preliminary data.</text>
</comment>
<protein>
    <submittedName>
        <fullName evidence="1">Uncharacterized protein</fullName>
    </submittedName>
</protein>
<dbReference type="Proteomes" id="UP000241769">
    <property type="component" value="Unassembled WGS sequence"/>
</dbReference>
<gene>
    <name evidence="1" type="ORF">PROFUN_05211</name>
</gene>
<dbReference type="Pfam" id="PF11066">
    <property type="entry name" value="DUF2867"/>
    <property type="match status" value="1"/>
</dbReference>
<reference evidence="1 2" key="1">
    <citation type="journal article" date="2018" name="Genome Biol. Evol.">
        <title>Multiple Roots of Fruiting Body Formation in Amoebozoa.</title>
        <authorList>
            <person name="Hillmann F."/>
            <person name="Forbes G."/>
            <person name="Novohradska S."/>
            <person name="Ferling I."/>
            <person name="Riege K."/>
            <person name="Groth M."/>
            <person name="Westermann M."/>
            <person name="Marz M."/>
            <person name="Spaller T."/>
            <person name="Winckler T."/>
            <person name="Schaap P."/>
            <person name="Glockner G."/>
        </authorList>
    </citation>
    <scope>NUCLEOTIDE SEQUENCE [LARGE SCALE GENOMIC DNA]</scope>
    <source>
        <strain evidence="1 2">Jena</strain>
    </source>
</reference>
<proteinExistence type="predicted"/>
<keyword evidence="2" id="KW-1185">Reference proteome</keyword>
<evidence type="ECO:0000313" key="1">
    <source>
        <dbReference type="EMBL" id="PRP86573.1"/>
    </source>
</evidence>
<dbReference type="InterPro" id="IPR021295">
    <property type="entry name" value="DUF2867"/>
</dbReference>
<evidence type="ECO:0000313" key="2">
    <source>
        <dbReference type="Proteomes" id="UP000241769"/>
    </source>
</evidence>
<dbReference type="EMBL" id="MDYQ01000029">
    <property type="protein sequence ID" value="PRP86573.1"/>
    <property type="molecule type" value="Genomic_DNA"/>
</dbReference>
<dbReference type="OrthoDB" id="5350490at2759"/>
<dbReference type="InParanoid" id="A0A2P6NRI1"/>
<organism evidence="1 2">
    <name type="scientific">Planoprotostelium fungivorum</name>
    <dbReference type="NCBI Taxonomy" id="1890364"/>
    <lineage>
        <taxon>Eukaryota</taxon>
        <taxon>Amoebozoa</taxon>
        <taxon>Evosea</taxon>
        <taxon>Variosea</taxon>
        <taxon>Cavosteliida</taxon>
        <taxon>Cavosteliaceae</taxon>
        <taxon>Planoprotostelium</taxon>
    </lineage>
</organism>
<sequence>MIRLRQPPGVKSSQRRNMTVFRTPTFPSLHVPGANPIEVVLLGRIGHGGGTALVEQMKQRQARHSRFVDEMEEPSSQLFNTALSKEEEYQDKTAVYSFSVDRQHPFHRHAGHRVFTAISGSGGCYLRFSTATNQDLDISPTSFFQKMKEVHIPGDSLFTLRFDGRVWHQFSSAVKRQPAFFAISVHTDETGGDLSLEVQNKVKSGDASIALLTELLPPHVQNMTDDKQNYANVLRYSLSLESGGPNRIRDWGCLNYRTLMGMVKTYTSLTFRNLIGGDGYAQHPKVQLPSPSFVHAIASSDTVHVADVVSVPVDNDSLLHGEFRDRHDHMDSFSITIGSPHATRNRVTSNDRSGLHLKFDETFRRQLMDGACDADDVLERVLTAFVDHPPQDVGTWMELRNKMVRPLSLRTSPLACPVSSLLGPTNSNTFGRKRRFPVRGIKRCVSGLSTEVLLGANDKHLQFRSTVSVTLIPREDTAEGKREIGAVQIKLSDKIRTENVFGKFYIGAIEGVHKKVIAPRLLTHTACTVFEKEMN</sequence>